<evidence type="ECO:0008006" key="4">
    <source>
        <dbReference type="Google" id="ProtNLM"/>
    </source>
</evidence>
<sequence>MGKTKFGTDKPSKINVDQAGQNHPGHLARLCELTFEILVFFLSWLFSAPTVAITEDSEKQQPWRGGRHALVEAAPPLPHPLHPHIDQDPIPPQPNNHRLTIAILVLIICISPAIYVFWSSIPRENAPAPGHSINSVFFVPCVDSAKNTLDVDTLADMLNLGFDVAKSCEANPV</sequence>
<dbReference type="Proteomes" id="UP000383932">
    <property type="component" value="Unassembled WGS sequence"/>
</dbReference>
<evidence type="ECO:0000313" key="2">
    <source>
        <dbReference type="EMBL" id="KAB5591394.1"/>
    </source>
</evidence>
<feature type="transmembrane region" description="Helical" evidence="1">
    <location>
        <begin position="99"/>
        <end position="118"/>
    </location>
</feature>
<keyword evidence="3" id="KW-1185">Reference proteome</keyword>
<comment type="caution">
    <text evidence="2">The sequence shown here is derived from an EMBL/GenBank/DDBJ whole genome shotgun (WGS) entry which is preliminary data.</text>
</comment>
<evidence type="ECO:0000256" key="1">
    <source>
        <dbReference type="SAM" id="Phobius"/>
    </source>
</evidence>
<organism evidence="2 3">
    <name type="scientific">Ceratobasidium theobromae</name>
    <dbReference type="NCBI Taxonomy" id="1582974"/>
    <lineage>
        <taxon>Eukaryota</taxon>
        <taxon>Fungi</taxon>
        <taxon>Dikarya</taxon>
        <taxon>Basidiomycota</taxon>
        <taxon>Agaricomycotina</taxon>
        <taxon>Agaricomycetes</taxon>
        <taxon>Cantharellales</taxon>
        <taxon>Ceratobasidiaceae</taxon>
        <taxon>Ceratobasidium</taxon>
    </lineage>
</organism>
<keyword evidence="1" id="KW-0812">Transmembrane</keyword>
<name>A0A5N5QIB1_9AGAM</name>
<keyword evidence="1" id="KW-1133">Transmembrane helix</keyword>
<protein>
    <recommendedName>
        <fullName evidence="4">Transmembrane protein</fullName>
    </recommendedName>
</protein>
<dbReference type="EMBL" id="SSOP01000107">
    <property type="protein sequence ID" value="KAB5591394.1"/>
    <property type="molecule type" value="Genomic_DNA"/>
</dbReference>
<gene>
    <name evidence="2" type="ORF">CTheo_5148</name>
</gene>
<proteinExistence type="predicted"/>
<evidence type="ECO:0000313" key="3">
    <source>
        <dbReference type="Proteomes" id="UP000383932"/>
    </source>
</evidence>
<accession>A0A5N5QIB1</accession>
<keyword evidence="1" id="KW-0472">Membrane</keyword>
<dbReference type="AlphaFoldDB" id="A0A5N5QIB1"/>
<feature type="transmembrane region" description="Helical" evidence="1">
    <location>
        <begin position="33"/>
        <end position="53"/>
    </location>
</feature>
<reference evidence="2 3" key="1">
    <citation type="journal article" date="2019" name="Fungal Biol. Biotechnol.">
        <title>Draft genome sequence of fastidious pathogen Ceratobasidium theobromae, which causes vascular-streak dieback in Theobroma cacao.</title>
        <authorList>
            <person name="Ali S.S."/>
            <person name="Asman A."/>
            <person name="Shao J."/>
            <person name="Firmansyah A.P."/>
            <person name="Susilo A.W."/>
            <person name="Rosmana A."/>
            <person name="McMahon P."/>
            <person name="Junaid M."/>
            <person name="Guest D."/>
            <person name="Kheng T.Y."/>
            <person name="Meinhardt L.W."/>
            <person name="Bailey B.A."/>
        </authorList>
    </citation>
    <scope>NUCLEOTIDE SEQUENCE [LARGE SCALE GENOMIC DNA]</scope>
    <source>
        <strain evidence="2 3">CT2</strain>
    </source>
</reference>